<organism evidence="2 3">
    <name type="scientific">Colwellia chukchiensis</name>
    <dbReference type="NCBI Taxonomy" id="641665"/>
    <lineage>
        <taxon>Bacteria</taxon>
        <taxon>Pseudomonadati</taxon>
        <taxon>Pseudomonadota</taxon>
        <taxon>Gammaproteobacteria</taxon>
        <taxon>Alteromonadales</taxon>
        <taxon>Colwelliaceae</taxon>
        <taxon>Colwellia</taxon>
    </lineage>
</organism>
<gene>
    <name evidence="2" type="ORF">SAMN05216262_1276</name>
</gene>
<evidence type="ECO:0000256" key="1">
    <source>
        <dbReference type="SAM" id="SignalP"/>
    </source>
</evidence>
<dbReference type="Proteomes" id="UP000199297">
    <property type="component" value="Unassembled WGS sequence"/>
</dbReference>
<dbReference type="STRING" id="641665.GCA_002104455_02186"/>
<evidence type="ECO:0000313" key="3">
    <source>
        <dbReference type="Proteomes" id="UP000199297"/>
    </source>
</evidence>
<accession>A0A1H7TMH9</accession>
<dbReference type="AlphaFoldDB" id="A0A1H7TMH9"/>
<reference evidence="3" key="1">
    <citation type="submission" date="2016-10" db="EMBL/GenBank/DDBJ databases">
        <authorList>
            <person name="Varghese N."/>
            <person name="Submissions S."/>
        </authorList>
    </citation>
    <scope>NUCLEOTIDE SEQUENCE [LARGE SCALE GENOMIC DNA]</scope>
    <source>
        <strain evidence="3">CGMCC 1.9127</strain>
    </source>
</reference>
<dbReference type="RefSeq" id="WP_085286122.1">
    <property type="nucleotide sequence ID" value="NZ_FOBI01000027.1"/>
</dbReference>
<proteinExistence type="predicted"/>
<protein>
    <recommendedName>
        <fullName evidence="4">DnrO protein</fullName>
    </recommendedName>
</protein>
<evidence type="ECO:0000313" key="2">
    <source>
        <dbReference type="EMBL" id="SEL85981.1"/>
    </source>
</evidence>
<dbReference type="EMBL" id="FOBI01000027">
    <property type="protein sequence ID" value="SEL85981.1"/>
    <property type="molecule type" value="Genomic_DNA"/>
</dbReference>
<feature type="chain" id="PRO_5011754747" description="DnrO protein" evidence="1">
    <location>
        <begin position="23"/>
        <end position="164"/>
    </location>
</feature>
<dbReference type="OrthoDB" id="6933865at2"/>
<evidence type="ECO:0008006" key="4">
    <source>
        <dbReference type="Google" id="ProtNLM"/>
    </source>
</evidence>
<name>A0A1H7TMH9_9GAMM</name>
<keyword evidence="1" id="KW-0732">Signal</keyword>
<keyword evidence="3" id="KW-1185">Reference proteome</keyword>
<sequence>MKANHLGVLITTVLMLTVPVLAQTHNHEQHKSHQHQDHHDHNTAALTLDNGKKWPIDESLHLGMNNIKSALVANIDAIHYDKFSALQYQALAKQLDQQLHYLFEHCQLPADADAQLHILLAKVMRASATMKSNQDQKQGAVAVIQALQDYPRYFNDPQWQDLVH</sequence>
<feature type="signal peptide" evidence="1">
    <location>
        <begin position="1"/>
        <end position="22"/>
    </location>
</feature>